<accession>A0ACB8A8J4</accession>
<protein>
    <submittedName>
        <fullName evidence="1">Ribonucleotide reductase</fullName>
    </submittedName>
</protein>
<gene>
    <name evidence="1" type="ORF">BJ138DRAFT_1102598</name>
</gene>
<name>A0ACB8A8J4_9AGAM</name>
<organism evidence="1 2">
    <name type="scientific">Hygrophoropsis aurantiaca</name>
    <dbReference type="NCBI Taxonomy" id="72124"/>
    <lineage>
        <taxon>Eukaryota</taxon>
        <taxon>Fungi</taxon>
        <taxon>Dikarya</taxon>
        <taxon>Basidiomycota</taxon>
        <taxon>Agaricomycotina</taxon>
        <taxon>Agaricomycetes</taxon>
        <taxon>Agaricomycetidae</taxon>
        <taxon>Boletales</taxon>
        <taxon>Coniophorineae</taxon>
        <taxon>Hygrophoropsidaceae</taxon>
        <taxon>Hygrophoropsis</taxon>
    </lineage>
</organism>
<sequence>MPRNNYKSQGDSHSYPEFSHYTIFNADLETVSLKETFFSYTPPLSPLFEAVIIDRDEDKFPLSEPVSPQLSDVSMDSMPSLLSLSSECDLPVIKNYSVDSDDDDDDHKGWAKFVVHPVQREQLWNLYKQAEASFWTAEEIDLTTDVIHWRDHLTDTERTYFSRVLAFFAVADGIVNENIVERLCSVVPIKEAKFFYGFQCTMENIHSETYSMLITSLVEDTDEQDKLFSAVAKYPSIRAKARWCMKWIKNDHIPLAWRVVAFAAVEGIFFSSSFASIFWVKQRGLMPGMTYSNELISRDEGLHTRFACTLLQHLTDHPSQELILDMITTAVDLEKSFVSESLKSSLQGLTVESMHTYIEFVADTLLSMLQLNPVYNVENPFPFMTNIALDGKANFFERKVSEYHLSHLNTSGTGSMNKSSFSTTAPF</sequence>
<dbReference type="Proteomes" id="UP000790377">
    <property type="component" value="Unassembled WGS sequence"/>
</dbReference>
<proteinExistence type="predicted"/>
<evidence type="ECO:0000313" key="2">
    <source>
        <dbReference type="Proteomes" id="UP000790377"/>
    </source>
</evidence>
<dbReference type="EMBL" id="MU267754">
    <property type="protein sequence ID" value="KAH7909536.1"/>
    <property type="molecule type" value="Genomic_DNA"/>
</dbReference>
<comment type="caution">
    <text evidence="1">The sequence shown here is derived from an EMBL/GenBank/DDBJ whole genome shotgun (WGS) entry which is preliminary data.</text>
</comment>
<evidence type="ECO:0000313" key="1">
    <source>
        <dbReference type="EMBL" id="KAH7909536.1"/>
    </source>
</evidence>
<reference evidence="1" key="1">
    <citation type="journal article" date="2021" name="New Phytol.">
        <title>Evolutionary innovations through gain and loss of genes in the ectomycorrhizal Boletales.</title>
        <authorList>
            <person name="Wu G."/>
            <person name="Miyauchi S."/>
            <person name="Morin E."/>
            <person name="Kuo A."/>
            <person name="Drula E."/>
            <person name="Varga T."/>
            <person name="Kohler A."/>
            <person name="Feng B."/>
            <person name="Cao Y."/>
            <person name="Lipzen A."/>
            <person name="Daum C."/>
            <person name="Hundley H."/>
            <person name="Pangilinan J."/>
            <person name="Johnson J."/>
            <person name="Barry K."/>
            <person name="LaButti K."/>
            <person name="Ng V."/>
            <person name="Ahrendt S."/>
            <person name="Min B."/>
            <person name="Choi I.G."/>
            <person name="Park H."/>
            <person name="Plett J.M."/>
            <person name="Magnuson J."/>
            <person name="Spatafora J.W."/>
            <person name="Nagy L.G."/>
            <person name="Henrissat B."/>
            <person name="Grigoriev I.V."/>
            <person name="Yang Z.L."/>
            <person name="Xu J."/>
            <person name="Martin F.M."/>
        </authorList>
    </citation>
    <scope>NUCLEOTIDE SEQUENCE</scope>
    <source>
        <strain evidence="1">ATCC 28755</strain>
    </source>
</reference>
<keyword evidence="2" id="KW-1185">Reference proteome</keyword>